<feature type="binding site" evidence="13">
    <location>
        <position position="259"/>
    </location>
    <ligand>
        <name>Fe cation</name>
        <dbReference type="ChEBI" id="CHEBI:24875"/>
        <label>1</label>
    </ligand>
</feature>
<comment type="similarity">
    <text evidence="3">Belongs to the myo-inositol oxygenase family.</text>
</comment>
<dbReference type="PANTHER" id="PTHR12588:SF0">
    <property type="entry name" value="INOSITOL OXYGENASE"/>
    <property type="match status" value="1"/>
</dbReference>
<feature type="binding site" evidence="12">
    <location>
        <begin position="221"/>
        <end position="223"/>
    </location>
    <ligand>
        <name>substrate</name>
    </ligand>
</feature>
<dbReference type="PANTHER" id="PTHR12588">
    <property type="entry name" value="MYOINOSITOL OXYGENASE"/>
    <property type="match status" value="1"/>
</dbReference>
<comment type="catalytic activity">
    <reaction evidence="11">
        <text>myo-inositol + O2 = D-glucuronate + H2O + H(+)</text>
        <dbReference type="Rhea" id="RHEA:23696"/>
        <dbReference type="ChEBI" id="CHEBI:15377"/>
        <dbReference type="ChEBI" id="CHEBI:15378"/>
        <dbReference type="ChEBI" id="CHEBI:15379"/>
        <dbReference type="ChEBI" id="CHEBI:17268"/>
        <dbReference type="ChEBI" id="CHEBI:58720"/>
        <dbReference type="EC" id="1.13.99.1"/>
    </reaction>
</comment>
<dbReference type="EC" id="1.13.99.1" evidence="4"/>
<feature type="binding site" evidence="13">
    <location>
        <position position="260"/>
    </location>
    <ligand>
        <name>Fe cation</name>
        <dbReference type="ChEBI" id="CHEBI:24875"/>
        <label>1</label>
    </ligand>
</feature>
<evidence type="ECO:0000256" key="3">
    <source>
        <dbReference type="ARBA" id="ARBA00005286"/>
    </source>
</evidence>
<comment type="pathway">
    <text evidence="2">Polyol metabolism; myo-inositol degradation into D-glucuronate; D-glucuronate from myo-inositol: step 1/1.</text>
</comment>
<evidence type="ECO:0000256" key="1">
    <source>
        <dbReference type="ARBA" id="ARBA00004496"/>
    </source>
</evidence>
<name>A0A7R9AT84_TIMSH</name>
<dbReference type="GO" id="GO:0050113">
    <property type="term" value="F:inositol oxygenase activity"/>
    <property type="evidence" value="ECO:0007669"/>
    <property type="project" value="UniProtKB-EC"/>
</dbReference>
<evidence type="ECO:0000259" key="14">
    <source>
        <dbReference type="Pfam" id="PF21738"/>
    </source>
</evidence>
<feature type="binding site" evidence="13">
    <location>
        <position position="356"/>
    </location>
    <ligand>
        <name>Fe cation</name>
        <dbReference type="ChEBI" id="CHEBI:24875"/>
        <label>1</label>
    </ligand>
</feature>
<dbReference type="InterPro" id="IPR007828">
    <property type="entry name" value="Inositol_oxygenase"/>
</dbReference>
<protein>
    <recommendedName>
        <fullName evidence="5">Inositol oxygenase</fullName>
        <ecNumber evidence="4">1.13.99.1</ecNumber>
    </recommendedName>
    <alternativeName>
        <fullName evidence="10">Myo-inositol oxygenase</fullName>
    </alternativeName>
</protein>
<keyword evidence="6" id="KW-0963">Cytoplasm</keyword>
<keyword evidence="9 13" id="KW-0408">Iron</keyword>
<feature type="binding site" evidence="13">
    <location>
        <position position="330"/>
    </location>
    <ligand>
        <name>Fe cation</name>
        <dbReference type="ChEBI" id="CHEBI:24875"/>
        <label>1</label>
    </ligand>
</feature>
<evidence type="ECO:0000313" key="15">
    <source>
        <dbReference type="EMBL" id="CAD7259539.1"/>
    </source>
</evidence>
<feature type="binding site" evidence="13">
    <location>
        <position position="389"/>
    </location>
    <ligand>
        <name>Fe cation</name>
        <dbReference type="ChEBI" id="CHEBI:24875"/>
        <label>1</label>
    </ligand>
</feature>
<evidence type="ECO:0000256" key="6">
    <source>
        <dbReference type="ARBA" id="ARBA00022490"/>
    </source>
</evidence>
<feature type="binding site" evidence="12">
    <location>
        <position position="263"/>
    </location>
    <ligand>
        <name>substrate</name>
    </ligand>
</feature>
<dbReference type="GO" id="GO:0019310">
    <property type="term" value="P:inositol catabolic process"/>
    <property type="evidence" value="ECO:0007669"/>
    <property type="project" value="InterPro"/>
</dbReference>
<dbReference type="UniPathway" id="UPA00111">
    <property type="reaction ID" value="UER00527"/>
</dbReference>
<dbReference type="Pfam" id="PF21738">
    <property type="entry name" value="DJR-like_dom"/>
    <property type="match status" value="1"/>
</dbReference>
<keyword evidence="8" id="KW-0560">Oxidoreductase</keyword>
<dbReference type="SUPFAM" id="SSF109604">
    <property type="entry name" value="HD-domain/PDEase-like"/>
    <property type="match status" value="1"/>
</dbReference>
<dbReference type="EMBL" id="OC001264">
    <property type="protein sequence ID" value="CAD7259539.1"/>
    <property type="molecule type" value="Genomic_DNA"/>
</dbReference>
<reference evidence="15" key="1">
    <citation type="submission" date="2020-11" db="EMBL/GenBank/DDBJ databases">
        <authorList>
            <person name="Tran Van P."/>
        </authorList>
    </citation>
    <scope>NUCLEOTIDE SEQUENCE</scope>
</reference>
<dbReference type="GO" id="GO:0005737">
    <property type="term" value="C:cytoplasm"/>
    <property type="evidence" value="ECO:0007669"/>
    <property type="project" value="UniProtKB-SubCell"/>
</dbReference>
<dbReference type="InterPro" id="IPR049512">
    <property type="entry name" value="DJR-like_dom"/>
</dbReference>
<evidence type="ECO:0000256" key="11">
    <source>
        <dbReference type="ARBA" id="ARBA00048271"/>
    </source>
</evidence>
<feature type="binding site" evidence="13">
    <location>
        <position position="234"/>
    </location>
    <ligand>
        <name>Fe cation</name>
        <dbReference type="ChEBI" id="CHEBI:24875"/>
        <label>1</label>
    </ligand>
</feature>
<evidence type="ECO:0000256" key="13">
    <source>
        <dbReference type="PIRSR" id="PIRSR607828-2"/>
    </source>
</evidence>
<evidence type="ECO:0000256" key="9">
    <source>
        <dbReference type="ARBA" id="ARBA00023004"/>
    </source>
</evidence>
<feature type="binding site" evidence="12">
    <location>
        <position position="162"/>
    </location>
    <ligand>
        <name>substrate</name>
    </ligand>
</feature>
<evidence type="ECO:0000256" key="2">
    <source>
        <dbReference type="ARBA" id="ARBA00005167"/>
    </source>
</evidence>
<evidence type="ECO:0000256" key="5">
    <source>
        <dbReference type="ARBA" id="ARBA00019269"/>
    </source>
</evidence>
<evidence type="ECO:0000256" key="4">
    <source>
        <dbReference type="ARBA" id="ARBA00011919"/>
    </source>
</evidence>
<comment type="cofactor">
    <cofactor evidence="13">
        <name>Fe cation</name>
        <dbReference type="ChEBI" id="CHEBI:24875"/>
    </cofactor>
    <text evidence="13">Binds 2 iron ions per subunit.</text>
</comment>
<sequence>MERRFMWGDHMERMDDYRWKELTILESTYDPEALNRYQGGEIDENGFKSIAPIFVFNATRQEDILKDGMITCRITFESEDSIPAGRKAFCLIINDHSKMFIELQGLIREDRFFLFKELDIKQQFVENNTPVVELQTKLGVIDPSELLRPEPSFATKPVGQFRDYTIDPNDPIKERVRITYERMHTNQTVDFVNKTKERWLKFDKFESTIMEALVKLNDLVDESDPDVDMPNIVHAFQTAERIRAEYPDLEWFHLTGLIHDLGKVMAFYGEPQWAVVGDTFPVGCDWGESIVYRDTSFKNNPDGKNPKYNTKFGMYTKNCGLKNVTMSWGHDEYMYRVLKHNKSTLPKEALYMIRYHSFYPWHSSGDYMYLCDDEDKEMLKWILTFNKYDLYSKCEVVPDIEALMPYYQTLVDKYLPRIIKW</sequence>
<accession>A0A7R9AT84</accession>
<keyword evidence="7 13" id="KW-0479">Metal-binding</keyword>
<feature type="binding site" evidence="12">
    <location>
        <begin position="356"/>
        <end position="357"/>
    </location>
    <ligand>
        <name>substrate</name>
    </ligand>
</feature>
<comment type="subcellular location">
    <subcellularLocation>
        <location evidence="1">Cytoplasm</location>
    </subcellularLocation>
</comment>
<dbReference type="GO" id="GO:0005506">
    <property type="term" value="F:iron ion binding"/>
    <property type="evidence" value="ECO:0007669"/>
    <property type="project" value="InterPro"/>
</dbReference>
<evidence type="ECO:0000256" key="12">
    <source>
        <dbReference type="PIRSR" id="PIRSR607828-1"/>
    </source>
</evidence>
<gene>
    <name evidence="15" type="ORF">TSIB3V08_LOCUS3743</name>
</gene>
<dbReference type="Pfam" id="PF05153">
    <property type="entry name" value="MIOX"/>
    <property type="match status" value="1"/>
</dbReference>
<evidence type="ECO:0000256" key="8">
    <source>
        <dbReference type="ARBA" id="ARBA00023002"/>
    </source>
</evidence>
<proteinExistence type="inferred from homology"/>
<feature type="binding site" evidence="12">
    <location>
        <begin position="277"/>
        <end position="278"/>
    </location>
    <ligand>
        <name>substrate</name>
    </ligand>
</feature>
<dbReference type="AlphaFoldDB" id="A0A7R9AT84"/>
<evidence type="ECO:0000256" key="7">
    <source>
        <dbReference type="ARBA" id="ARBA00022723"/>
    </source>
</evidence>
<feature type="domain" description="Double jelly roll-like" evidence="14">
    <location>
        <begin position="45"/>
        <end position="95"/>
    </location>
</feature>
<evidence type="ECO:0000256" key="10">
    <source>
        <dbReference type="ARBA" id="ARBA00029668"/>
    </source>
</evidence>
<organism evidence="15">
    <name type="scientific">Timema shepardi</name>
    <name type="common">Walking stick</name>
    <dbReference type="NCBI Taxonomy" id="629360"/>
    <lineage>
        <taxon>Eukaryota</taxon>
        <taxon>Metazoa</taxon>
        <taxon>Ecdysozoa</taxon>
        <taxon>Arthropoda</taxon>
        <taxon>Hexapoda</taxon>
        <taxon>Insecta</taxon>
        <taxon>Pterygota</taxon>
        <taxon>Neoptera</taxon>
        <taxon>Polyneoptera</taxon>
        <taxon>Phasmatodea</taxon>
        <taxon>Timematodea</taxon>
        <taxon>Timematoidea</taxon>
        <taxon>Timematidae</taxon>
        <taxon>Timema</taxon>
    </lineage>
</organism>